<gene>
    <name evidence="5" type="primary">virS</name>
    <name evidence="5" type="ORF">TRP8649_00156</name>
</gene>
<protein>
    <submittedName>
        <fullName evidence="5">HTH-type transcriptional regulator VirS</fullName>
    </submittedName>
</protein>
<dbReference type="InterPro" id="IPR009057">
    <property type="entry name" value="Homeodomain-like_sf"/>
</dbReference>
<proteinExistence type="predicted"/>
<dbReference type="GO" id="GO:0005829">
    <property type="term" value="C:cytosol"/>
    <property type="evidence" value="ECO:0007669"/>
    <property type="project" value="TreeGrafter"/>
</dbReference>
<dbReference type="InterPro" id="IPR032687">
    <property type="entry name" value="AraC-type_N"/>
</dbReference>
<evidence type="ECO:0000313" key="6">
    <source>
        <dbReference type="Proteomes" id="UP000225972"/>
    </source>
</evidence>
<evidence type="ECO:0000256" key="2">
    <source>
        <dbReference type="ARBA" id="ARBA00023125"/>
    </source>
</evidence>
<keyword evidence="1" id="KW-0805">Transcription regulation</keyword>
<dbReference type="Pfam" id="PF12833">
    <property type="entry name" value="HTH_18"/>
    <property type="match status" value="1"/>
</dbReference>
<evidence type="ECO:0000259" key="4">
    <source>
        <dbReference type="PROSITE" id="PS01124"/>
    </source>
</evidence>
<evidence type="ECO:0000313" key="5">
    <source>
        <dbReference type="EMBL" id="SMX26083.1"/>
    </source>
</evidence>
<evidence type="ECO:0000256" key="3">
    <source>
        <dbReference type="ARBA" id="ARBA00023163"/>
    </source>
</evidence>
<keyword evidence="6" id="KW-1185">Reference proteome</keyword>
<reference evidence="6" key="1">
    <citation type="submission" date="2017-05" db="EMBL/GenBank/DDBJ databases">
        <authorList>
            <person name="Rodrigo-Torres L."/>
            <person name="Arahal R. D."/>
            <person name="Lucena T."/>
        </authorList>
    </citation>
    <scope>NUCLEOTIDE SEQUENCE [LARGE SCALE GENOMIC DNA]</scope>
    <source>
        <strain evidence="6">CECT 8649</strain>
    </source>
</reference>
<keyword evidence="3" id="KW-0804">Transcription</keyword>
<organism evidence="5 6">
    <name type="scientific">Pelagimonas phthalicica</name>
    <dbReference type="NCBI Taxonomy" id="1037362"/>
    <lineage>
        <taxon>Bacteria</taxon>
        <taxon>Pseudomonadati</taxon>
        <taxon>Pseudomonadota</taxon>
        <taxon>Alphaproteobacteria</taxon>
        <taxon>Rhodobacterales</taxon>
        <taxon>Roseobacteraceae</taxon>
        <taxon>Pelagimonas</taxon>
    </lineage>
</organism>
<dbReference type="PANTHER" id="PTHR47894:SF1">
    <property type="entry name" value="HTH-TYPE TRANSCRIPTIONAL REGULATOR VQSM"/>
    <property type="match status" value="1"/>
</dbReference>
<evidence type="ECO:0000256" key="1">
    <source>
        <dbReference type="ARBA" id="ARBA00023015"/>
    </source>
</evidence>
<dbReference type="Proteomes" id="UP000225972">
    <property type="component" value="Unassembled WGS sequence"/>
</dbReference>
<name>A0A238J6V9_9RHOB</name>
<dbReference type="GO" id="GO:0003700">
    <property type="term" value="F:DNA-binding transcription factor activity"/>
    <property type="evidence" value="ECO:0007669"/>
    <property type="project" value="InterPro"/>
</dbReference>
<dbReference type="SUPFAM" id="SSF46689">
    <property type="entry name" value="Homeodomain-like"/>
    <property type="match status" value="1"/>
</dbReference>
<dbReference type="Gene3D" id="1.10.10.60">
    <property type="entry name" value="Homeodomain-like"/>
    <property type="match status" value="1"/>
</dbReference>
<dbReference type="GO" id="GO:0000976">
    <property type="term" value="F:transcription cis-regulatory region binding"/>
    <property type="evidence" value="ECO:0007669"/>
    <property type="project" value="TreeGrafter"/>
</dbReference>
<keyword evidence="2" id="KW-0238">DNA-binding</keyword>
<dbReference type="EMBL" id="FXXP01000001">
    <property type="protein sequence ID" value="SMX26083.1"/>
    <property type="molecule type" value="Genomic_DNA"/>
</dbReference>
<dbReference type="PANTHER" id="PTHR47894">
    <property type="entry name" value="HTH-TYPE TRANSCRIPTIONAL REGULATOR GADX"/>
    <property type="match status" value="1"/>
</dbReference>
<dbReference type="SMART" id="SM00342">
    <property type="entry name" value="HTH_ARAC"/>
    <property type="match status" value="1"/>
</dbReference>
<dbReference type="PROSITE" id="PS01124">
    <property type="entry name" value="HTH_ARAC_FAMILY_2"/>
    <property type="match status" value="1"/>
</dbReference>
<dbReference type="Pfam" id="PF12625">
    <property type="entry name" value="Arabinose_bd"/>
    <property type="match status" value="1"/>
</dbReference>
<dbReference type="InterPro" id="IPR018060">
    <property type="entry name" value="HTH_AraC"/>
</dbReference>
<dbReference type="AlphaFoldDB" id="A0A238J6V9"/>
<sequence>MMGNKYAVGQMMQQVSAILNLDTGRVLARAGLSPSLAEDPDFSVGSDVYFSLWDAMIIEADRPSIVMDLAMAYAHGPFLPPIFAFSCADTLALGLERLSVFKPLIGPMVFSVTRPEGKLRMSIKALDPAVELPASLGLFELLYITECARVFSGTTVTPVEMTVTAPVAMDEATENLLQKAPKVTGDLTLTFSAEDADLPLITRSQSLWETLEPDLLEQLETQSGSATMTGRIKQALTEALPGGSASVENMARKLNISKRSLQRRLSEEGTSFQGILSDVRHNMAIRYLKESGLSIPEISYLLGFRDTSSFFRAFQGWTGSTPGDYRATDTAMH</sequence>
<accession>A0A238J6V9</accession>
<feature type="domain" description="HTH araC/xylS-type" evidence="4">
    <location>
        <begin position="230"/>
        <end position="328"/>
    </location>
</feature>